<gene>
    <name evidence="1" type="ORF">H9717_06945</name>
</gene>
<dbReference type="GO" id="GO:0016791">
    <property type="term" value="F:phosphatase activity"/>
    <property type="evidence" value="ECO:0007669"/>
    <property type="project" value="TreeGrafter"/>
</dbReference>
<dbReference type="SFLD" id="SFLDG01144">
    <property type="entry name" value="C2.B.4:_PGP_Like"/>
    <property type="match status" value="1"/>
</dbReference>
<dbReference type="GO" id="GO:0005829">
    <property type="term" value="C:cytosol"/>
    <property type="evidence" value="ECO:0007669"/>
    <property type="project" value="TreeGrafter"/>
</dbReference>
<dbReference type="Proteomes" id="UP000886858">
    <property type="component" value="Unassembled WGS sequence"/>
</dbReference>
<organism evidence="1 2">
    <name type="scientific">Candidatus Eisenbergiella merdipullorum</name>
    <dbReference type="NCBI Taxonomy" id="2838553"/>
    <lineage>
        <taxon>Bacteria</taxon>
        <taxon>Bacillati</taxon>
        <taxon>Bacillota</taxon>
        <taxon>Clostridia</taxon>
        <taxon>Lachnospirales</taxon>
        <taxon>Lachnospiraceae</taxon>
        <taxon>Eisenbergiella</taxon>
    </lineage>
</organism>
<name>A0A9D2I710_9FIRM</name>
<dbReference type="InterPro" id="IPR000150">
    <property type="entry name" value="Cof"/>
</dbReference>
<dbReference type="EMBL" id="DWYY01000072">
    <property type="protein sequence ID" value="HJA92839.1"/>
    <property type="molecule type" value="Genomic_DNA"/>
</dbReference>
<dbReference type="NCBIfam" id="TIGR01484">
    <property type="entry name" value="HAD-SF-IIB"/>
    <property type="match status" value="1"/>
</dbReference>
<dbReference type="InterPro" id="IPR006379">
    <property type="entry name" value="HAD-SF_hydro_IIB"/>
</dbReference>
<dbReference type="Gene3D" id="3.30.1240.10">
    <property type="match status" value="1"/>
</dbReference>
<dbReference type="InterPro" id="IPR023214">
    <property type="entry name" value="HAD_sf"/>
</dbReference>
<keyword evidence="1" id="KW-0378">Hydrolase</keyword>
<evidence type="ECO:0000313" key="1">
    <source>
        <dbReference type="EMBL" id="HJA92839.1"/>
    </source>
</evidence>
<dbReference type="Gene3D" id="3.40.50.1000">
    <property type="entry name" value="HAD superfamily/HAD-like"/>
    <property type="match status" value="1"/>
</dbReference>
<dbReference type="SUPFAM" id="SSF56784">
    <property type="entry name" value="HAD-like"/>
    <property type="match status" value="1"/>
</dbReference>
<dbReference type="GO" id="GO:0000287">
    <property type="term" value="F:magnesium ion binding"/>
    <property type="evidence" value="ECO:0007669"/>
    <property type="project" value="TreeGrafter"/>
</dbReference>
<dbReference type="AlphaFoldDB" id="A0A9D2I710"/>
<dbReference type="PANTHER" id="PTHR10000">
    <property type="entry name" value="PHOSPHOSERINE PHOSPHATASE"/>
    <property type="match status" value="1"/>
</dbReference>
<proteinExistence type="predicted"/>
<reference evidence="1" key="1">
    <citation type="journal article" date="2021" name="PeerJ">
        <title>Extensive microbial diversity within the chicken gut microbiome revealed by metagenomics and culture.</title>
        <authorList>
            <person name="Gilroy R."/>
            <person name="Ravi A."/>
            <person name="Getino M."/>
            <person name="Pursley I."/>
            <person name="Horton D.L."/>
            <person name="Alikhan N.F."/>
            <person name="Baker D."/>
            <person name="Gharbi K."/>
            <person name="Hall N."/>
            <person name="Watson M."/>
            <person name="Adriaenssens E.M."/>
            <person name="Foster-Nyarko E."/>
            <person name="Jarju S."/>
            <person name="Secka A."/>
            <person name="Antonio M."/>
            <person name="Oren A."/>
            <person name="Chaudhuri R.R."/>
            <person name="La Ragione R."/>
            <person name="Hildebrand F."/>
            <person name="Pallen M.J."/>
        </authorList>
    </citation>
    <scope>NUCLEOTIDE SEQUENCE</scope>
    <source>
        <strain evidence="1">CHK179-7159</strain>
    </source>
</reference>
<dbReference type="Pfam" id="PF08282">
    <property type="entry name" value="Hydrolase_3"/>
    <property type="match status" value="1"/>
</dbReference>
<evidence type="ECO:0000313" key="2">
    <source>
        <dbReference type="Proteomes" id="UP000886858"/>
    </source>
</evidence>
<sequence>MIKLIASDIDGTLIEESTPDLYPEMVQEIRRLTADGILFCAASGRQLQSVRNVFRDVADEICYIVENGALIHYRGENLAVTPMRREYVREITEQLRALGPGYDFVVSTPQGSLIETKNRAFLRLMAEGYRNVFRQVDDVLKEEAEVLKIAVYHEGSIRVLGESTLIPAWKDRVKVCMAGEEWVDFMDASVDKGNALSRLQKQFGILPEETMAFGDNSNDIGLMKAAVYSYAVENARPEVKAAARFVCPSYEQKGVWKVIHEMEEKNREKNSCAIAGHRV</sequence>
<dbReference type="NCBIfam" id="TIGR00099">
    <property type="entry name" value="Cof-subfamily"/>
    <property type="match status" value="1"/>
</dbReference>
<dbReference type="InterPro" id="IPR036412">
    <property type="entry name" value="HAD-like_sf"/>
</dbReference>
<reference evidence="1" key="2">
    <citation type="submission" date="2021-04" db="EMBL/GenBank/DDBJ databases">
        <authorList>
            <person name="Gilroy R."/>
        </authorList>
    </citation>
    <scope>NUCLEOTIDE SEQUENCE</scope>
    <source>
        <strain evidence="1">CHK179-7159</strain>
    </source>
</reference>
<dbReference type="PANTHER" id="PTHR10000:SF8">
    <property type="entry name" value="HAD SUPERFAMILY HYDROLASE-LIKE, TYPE 3"/>
    <property type="match status" value="1"/>
</dbReference>
<protein>
    <submittedName>
        <fullName evidence="1">Cof-type HAD-IIB family hydrolase</fullName>
    </submittedName>
</protein>
<accession>A0A9D2I710</accession>
<dbReference type="CDD" id="cd07518">
    <property type="entry name" value="HAD_YbiV-Like"/>
    <property type="match status" value="1"/>
</dbReference>
<comment type="caution">
    <text evidence="1">The sequence shown here is derived from an EMBL/GenBank/DDBJ whole genome shotgun (WGS) entry which is preliminary data.</text>
</comment>
<dbReference type="SFLD" id="SFLDS00003">
    <property type="entry name" value="Haloacid_Dehalogenase"/>
    <property type="match status" value="1"/>
</dbReference>
<dbReference type="SFLD" id="SFLDG01140">
    <property type="entry name" value="C2.B:_Phosphomannomutase_and_P"/>
    <property type="match status" value="1"/>
</dbReference>